<proteinExistence type="predicted"/>
<dbReference type="CDD" id="cd00038">
    <property type="entry name" value="CAP_ED"/>
    <property type="match status" value="1"/>
</dbReference>
<accession>A0A0R1F3F6</accession>
<dbReference type="PROSITE" id="PS51063">
    <property type="entry name" value="HTH_CRP_2"/>
    <property type="match status" value="1"/>
</dbReference>
<dbReference type="EMBL" id="AZCN01000103">
    <property type="protein sequence ID" value="KRK14129.1"/>
    <property type="molecule type" value="Genomic_DNA"/>
</dbReference>
<dbReference type="GO" id="GO:0003700">
    <property type="term" value="F:DNA-binding transcription factor activity"/>
    <property type="evidence" value="ECO:0007669"/>
    <property type="project" value="TreeGrafter"/>
</dbReference>
<dbReference type="SMART" id="SM00100">
    <property type="entry name" value="cNMP"/>
    <property type="match status" value="1"/>
</dbReference>
<dbReference type="PRINTS" id="PR00034">
    <property type="entry name" value="HTHCRP"/>
</dbReference>
<keyword evidence="3" id="KW-0804">Transcription</keyword>
<sequence length="230" mass="25280">MEAEIMAHNGEHAEQCIKLVPIFQTLSDAERAEIAPLVQHRHFTVGESLFAAGDVVESLMIVAHGQVKITQIAANGKEQLLYLLNPGDFDGEAALFTASTRQNFGTALAATDVCMIRRQDFQKQLKVSPQLALNILNAFGQRLANVAEQSTQATTASIEERLANYLLETAGDTADDFKLPMKKKDIASYLGTTPETISRKFREFTDDGLIEKLAVNRFRILDADGLALVE</sequence>
<dbReference type="CDD" id="cd00092">
    <property type="entry name" value="HTH_CRP"/>
    <property type="match status" value="1"/>
</dbReference>
<evidence type="ECO:0000256" key="2">
    <source>
        <dbReference type="ARBA" id="ARBA00023125"/>
    </source>
</evidence>
<dbReference type="GO" id="GO:0003677">
    <property type="term" value="F:DNA binding"/>
    <property type="evidence" value="ECO:0007669"/>
    <property type="project" value="UniProtKB-KW"/>
</dbReference>
<dbReference type="Proteomes" id="UP000051181">
    <property type="component" value="Unassembled WGS sequence"/>
</dbReference>
<dbReference type="InterPro" id="IPR000595">
    <property type="entry name" value="cNMP-bd_dom"/>
</dbReference>
<keyword evidence="1" id="KW-0805">Transcription regulation</keyword>
<organism evidence="6 7">
    <name type="scientific">Loigolactobacillus coryniformis subsp. coryniformis KCTC 3167 = DSM 20001</name>
    <dbReference type="NCBI Taxonomy" id="913848"/>
    <lineage>
        <taxon>Bacteria</taxon>
        <taxon>Bacillati</taxon>
        <taxon>Bacillota</taxon>
        <taxon>Bacilli</taxon>
        <taxon>Lactobacillales</taxon>
        <taxon>Lactobacillaceae</taxon>
        <taxon>Loigolactobacillus</taxon>
    </lineage>
</organism>
<dbReference type="InterPro" id="IPR012318">
    <property type="entry name" value="HTH_CRP"/>
</dbReference>
<dbReference type="PANTHER" id="PTHR24567:SF26">
    <property type="entry name" value="REGULATORY PROTEIN YEIL"/>
    <property type="match status" value="1"/>
</dbReference>
<dbReference type="InterPro" id="IPR050397">
    <property type="entry name" value="Env_Response_Regulators"/>
</dbReference>
<dbReference type="Pfam" id="PF00027">
    <property type="entry name" value="cNMP_binding"/>
    <property type="match status" value="1"/>
</dbReference>
<comment type="caution">
    <text evidence="6">The sequence shown here is derived from an EMBL/GenBank/DDBJ whole genome shotgun (WGS) entry which is preliminary data.</text>
</comment>
<evidence type="ECO:0000256" key="3">
    <source>
        <dbReference type="ARBA" id="ARBA00023163"/>
    </source>
</evidence>
<gene>
    <name evidence="6" type="ORF">FD22_GL000165</name>
</gene>
<dbReference type="SMART" id="SM00419">
    <property type="entry name" value="HTH_CRP"/>
    <property type="match status" value="1"/>
</dbReference>
<dbReference type="InterPro" id="IPR018490">
    <property type="entry name" value="cNMP-bd_dom_sf"/>
</dbReference>
<feature type="domain" description="Cyclic nucleotide-binding" evidence="4">
    <location>
        <begin position="22"/>
        <end position="142"/>
    </location>
</feature>
<dbReference type="AlphaFoldDB" id="A0A0R1F3F6"/>
<evidence type="ECO:0000313" key="7">
    <source>
        <dbReference type="Proteomes" id="UP000051181"/>
    </source>
</evidence>
<dbReference type="PROSITE" id="PS50042">
    <property type="entry name" value="CNMP_BINDING_3"/>
    <property type="match status" value="1"/>
</dbReference>
<reference evidence="6 7" key="1">
    <citation type="journal article" date="2015" name="Genome Announc.">
        <title>Expanding the biotechnology potential of lactobacilli through comparative genomics of 213 strains and associated genera.</title>
        <authorList>
            <person name="Sun Z."/>
            <person name="Harris H.M."/>
            <person name="McCann A."/>
            <person name="Guo C."/>
            <person name="Argimon S."/>
            <person name="Zhang W."/>
            <person name="Yang X."/>
            <person name="Jeffery I.B."/>
            <person name="Cooney J.C."/>
            <person name="Kagawa T.F."/>
            <person name="Liu W."/>
            <person name="Song Y."/>
            <person name="Salvetti E."/>
            <person name="Wrobel A."/>
            <person name="Rasinkangas P."/>
            <person name="Parkhill J."/>
            <person name="Rea M.C."/>
            <person name="O'Sullivan O."/>
            <person name="Ritari J."/>
            <person name="Douillard F.P."/>
            <person name="Paul Ross R."/>
            <person name="Yang R."/>
            <person name="Briner A.E."/>
            <person name="Felis G.E."/>
            <person name="de Vos W.M."/>
            <person name="Barrangou R."/>
            <person name="Klaenhammer T.R."/>
            <person name="Caufield P.W."/>
            <person name="Cui Y."/>
            <person name="Zhang H."/>
            <person name="O'Toole P.W."/>
        </authorList>
    </citation>
    <scope>NUCLEOTIDE SEQUENCE [LARGE SCALE GENOMIC DNA]</scope>
    <source>
        <strain evidence="6 7">DSM 20001</strain>
    </source>
</reference>
<dbReference type="Pfam" id="PF13545">
    <property type="entry name" value="HTH_Crp_2"/>
    <property type="match status" value="1"/>
</dbReference>
<dbReference type="SUPFAM" id="SSF46785">
    <property type="entry name" value="Winged helix' DNA-binding domain"/>
    <property type="match status" value="1"/>
</dbReference>
<dbReference type="PANTHER" id="PTHR24567">
    <property type="entry name" value="CRP FAMILY TRANSCRIPTIONAL REGULATORY PROTEIN"/>
    <property type="match status" value="1"/>
</dbReference>
<dbReference type="SUPFAM" id="SSF51206">
    <property type="entry name" value="cAMP-binding domain-like"/>
    <property type="match status" value="1"/>
</dbReference>
<dbReference type="Gene3D" id="2.60.120.10">
    <property type="entry name" value="Jelly Rolls"/>
    <property type="match status" value="1"/>
</dbReference>
<dbReference type="InterPro" id="IPR014710">
    <property type="entry name" value="RmlC-like_jellyroll"/>
</dbReference>
<evidence type="ECO:0000259" key="5">
    <source>
        <dbReference type="PROSITE" id="PS51063"/>
    </source>
</evidence>
<dbReference type="PATRIC" id="fig|913848.6.peg.163"/>
<name>A0A0R1F3F6_9LACO</name>
<dbReference type="GO" id="GO:0005829">
    <property type="term" value="C:cytosol"/>
    <property type="evidence" value="ECO:0007669"/>
    <property type="project" value="TreeGrafter"/>
</dbReference>
<evidence type="ECO:0000313" key="6">
    <source>
        <dbReference type="EMBL" id="KRK14129.1"/>
    </source>
</evidence>
<keyword evidence="2" id="KW-0238">DNA-binding</keyword>
<dbReference type="InterPro" id="IPR036390">
    <property type="entry name" value="WH_DNA-bd_sf"/>
</dbReference>
<dbReference type="InterPro" id="IPR036388">
    <property type="entry name" value="WH-like_DNA-bd_sf"/>
</dbReference>
<dbReference type="Gene3D" id="1.10.10.10">
    <property type="entry name" value="Winged helix-like DNA-binding domain superfamily/Winged helix DNA-binding domain"/>
    <property type="match status" value="1"/>
</dbReference>
<protein>
    <submittedName>
        <fullName evidence="6">Transcription regulator</fullName>
    </submittedName>
</protein>
<feature type="domain" description="HTH crp-type" evidence="5">
    <location>
        <begin position="156"/>
        <end position="224"/>
    </location>
</feature>
<evidence type="ECO:0000259" key="4">
    <source>
        <dbReference type="PROSITE" id="PS50042"/>
    </source>
</evidence>
<dbReference type="eggNOG" id="COG0664">
    <property type="taxonomic scope" value="Bacteria"/>
</dbReference>
<evidence type="ECO:0000256" key="1">
    <source>
        <dbReference type="ARBA" id="ARBA00023015"/>
    </source>
</evidence>